<evidence type="ECO:0000256" key="4">
    <source>
        <dbReference type="ARBA" id="ARBA00011738"/>
    </source>
</evidence>
<keyword evidence="10 15" id="KW-0479">Metal-binding</keyword>
<dbReference type="SMART" id="SM00358">
    <property type="entry name" value="DSRM"/>
    <property type="match status" value="1"/>
</dbReference>
<dbReference type="SUPFAM" id="SSF69065">
    <property type="entry name" value="RNase III domain-like"/>
    <property type="match status" value="1"/>
</dbReference>
<dbReference type="Proteomes" id="UP000595917">
    <property type="component" value="Chromosome"/>
</dbReference>
<dbReference type="FunFam" id="1.10.1520.10:FF:000001">
    <property type="entry name" value="Ribonuclease 3"/>
    <property type="match status" value="1"/>
</dbReference>
<gene>
    <name evidence="15 18" type="primary">rnc</name>
    <name evidence="18" type="ORF">JFL75_14505</name>
</gene>
<feature type="binding site" evidence="15">
    <location>
        <position position="136"/>
    </location>
    <ligand>
        <name>Mg(2+)</name>
        <dbReference type="ChEBI" id="CHEBI:18420"/>
    </ligand>
</feature>
<comment type="function">
    <text evidence="15">Digests double-stranded RNA. Involved in the processing of primary rRNA transcript to yield the immediate precursors to the large and small rRNAs (23S and 16S). Processes some mRNAs, and tRNAs when they are encoded in the rRNA operon. Processes pre-crRNA and tracrRNA of type II CRISPR loci if present in the organism.</text>
</comment>
<evidence type="ECO:0000256" key="10">
    <source>
        <dbReference type="ARBA" id="ARBA00022723"/>
    </source>
</evidence>
<dbReference type="InterPro" id="IPR011907">
    <property type="entry name" value="RNase_III"/>
</dbReference>
<comment type="cofactor">
    <cofactor evidence="15">
        <name>Mg(2+)</name>
        <dbReference type="ChEBI" id="CHEBI:18420"/>
    </cofactor>
</comment>
<dbReference type="InterPro" id="IPR000999">
    <property type="entry name" value="RNase_III_dom"/>
</dbReference>
<comment type="subunit">
    <text evidence="4 15">Homodimer.</text>
</comment>
<dbReference type="GO" id="GO:0003725">
    <property type="term" value="F:double-stranded RNA binding"/>
    <property type="evidence" value="ECO:0007669"/>
    <property type="project" value="TreeGrafter"/>
</dbReference>
<evidence type="ECO:0000259" key="16">
    <source>
        <dbReference type="PROSITE" id="PS50137"/>
    </source>
</evidence>
<dbReference type="GO" id="GO:0008033">
    <property type="term" value="P:tRNA processing"/>
    <property type="evidence" value="ECO:0007669"/>
    <property type="project" value="UniProtKB-KW"/>
</dbReference>
<evidence type="ECO:0000256" key="3">
    <source>
        <dbReference type="ARBA" id="ARBA00010183"/>
    </source>
</evidence>
<comment type="subcellular location">
    <subcellularLocation>
        <location evidence="2 15">Cytoplasm</location>
    </subcellularLocation>
</comment>
<evidence type="ECO:0000256" key="1">
    <source>
        <dbReference type="ARBA" id="ARBA00000109"/>
    </source>
</evidence>
<dbReference type="HAMAP" id="MF_00104">
    <property type="entry name" value="RNase_III"/>
    <property type="match status" value="1"/>
</dbReference>
<evidence type="ECO:0000256" key="7">
    <source>
        <dbReference type="ARBA" id="ARBA00022664"/>
    </source>
</evidence>
<dbReference type="PROSITE" id="PS50142">
    <property type="entry name" value="RNASE_3_2"/>
    <property type="match status" value="1"/>
</dbReference>
<dbReference type="InterPro" id="IPR014720">
    <property type="entry name" value="dsRBD_dom"/>
</dbReference>
<feature type="binding site" evidence="15">
    <location>
        <position position="63"/>
    </location>
    <ligand>
        <name>Mg(2+)</name>
        <dbReference type="ChEBI" id="CHEBI:18420"/>
    </ligand>
</feature>
<dbReference type="GO" id="GO:0042802">
    <property type="term" value="F:identical protein binding"/>
    <property type="evidence" value="ECO:0007669"/>
    <property type="project" value="UniProtKB-ARBA"/>
</dbReference>
<evidence type="ECO:0000256" key="9">
    <source>
        <dbReference type="ARBA" id="ARBA00022722"/>
    </source>
</evidence>
<dbReference type="NCBIfam" id="TIGR02191">
    <property type="entry name" value="RNaseIII"/>
    <property type="match status" value="1"/>
</dbReference>
<evidence type="ECO:0000256" key="6">
    <source>
        <dbReference type="ARBA" id="ARBA00022552"/>
    </source>
</evidence>
<keyword evidence="8 15" id="KW-0819">tRNA processing</keyword>
<dbReference type="FunFam" id="3.30.160.20:FF:000003">
    <property type="entry name" value="Ribonuclease 3"/>
    <property type="match status" value="1"/>
</dbReference>
<feature type="domain" description="RNase III" evidence="17">
    <location>
        <begin position="23"/>
        <end position="150"/>
    </location>
</feature>
<dbReference type="EC" id="3.1.26.3" evidence="15"/>
<dbReference type="CDD" id="cd00593">
    <property type="entry name" value="RIBOc"/>
    <property type="match status" value="1"/>
</dbReference>
<dbReference type="SUPFAM" id="SSF54768">
    <property type="entry name" value="dsRNA-binding domain-like"/>
    <property type="match status" value="1"/>
</dbReference>
<evidence type="ECO:0000313" key="19">
    <source>
        <dbReference type="Proteomes" id="UP000595917"/>
    </source>
</evidence>
<feature type="domain" description="DRBM" evidence="16">
    <location>
        <begin position="177"/>
        <end position="246"/>
    </location>
</feature>
<dbReference type="GO" id="GO:0006397">
    <property type="term" value="P:mRNA processing"/>
    <property type="evidence" value="ECO:0007669"/>
    <property type="project" value="UniProtKB-UniRule"/>
</dbReference>
<evidence type="ECO:0000256" key="12">
    <source>
        <dbReference type="ARBA" id="ARBA00022801"/>
    </source>
</evidence>
<evidence type="ECO:0000256" key="14">
    <source>
        <dbReference type="ARBA" id="ARBA00022884"/>
    </source>
</evidence>
<dbReference type="GO" id="GO:0046872">
    <property type="term" value="F:metal ion binding"/>
    <property type="evidence" value="ECO:0007669"/>
    <property type="project" value="UniProtKB-KW"/>
</dbReference>
<comment type="similarity">
    <text evidence="3">Belongs to the ribonuclease III family.</text>
</comment>
<dbReference type="RefSeq" id="WP_215625450.1">
    <property type="nucleotide sequence ID" value="NZ_CP067089.2"/>
</dbReference>
<organism evidence="18 19">
    <name type="scientific">Breznakiella homolactica</name>
    <dbReference type="NCBI Taxonomy" id="2798577"/>
    <lineage>
        <taxon>Bacteria</taxon>
        <taxon>Pseudomonadati</taxon>
        <taxon>Spirochaetota</taxon>
        <taxon>Spirochaetia</taxon>
        <taxon>Spirochaetales</taxon>
        <taxon>Breznakiellaceae</taxon>
        <taxon>Breznakiella</taxon>
    </lineage>
</organism>
<dbReference type="GO" id="GO:0005737">
    <property type="term" value="C:cytoplasm"/>
    <property type="evidence" value="ECO:0007669"/>
    <property type="project" value="UniProtKB-SubCell"/>
</dbReference>
<keyword evidence="9 15" id="KW-0540">Nuclease</keyword>
<feature type="active site" evidence="15">
    <location>
        <position position="67"/>
    </location>
</feature>
<dbReference type="AlphaFoldDB" id="A0A7T7XKL9"/>
<keyword evidence="12 15" id="KW-0378">Hydrolase</keyword>
<evidence type="ECO:0000256" key="5">
    <source>
        <dbReference type="ARBA" id="ARBA00022490"/>
    </source>
</evidence>
<dbReference type="GO" id="GO:0006364">
    <property type="term" value="P:rRNA processing"/>
    <property type="evidence" value="ECO:0007669"/>
    <property type="project" value="UniProtKB-UniRule"/>
</dbReference>
<dbReference type="Pfam" id="PF14622">
    <property type="entry name" value="Ribonucleas_3_3"/>
    <property type="match status" value="1"/>
</dbReference>
<feature type="binding site" evidence="15">
    <location>
        <position position="139"/>
    </location>
    <ligand>
        <name>Mg(2+)</name>
        <dbReference type="ChEBI" id="CHEBI:18420"/>
    </ligand>
</feature>
<evidence type="ECO:0000256" key="15">
    <source>
        <dbReference type="HAMAP-Rule" id="MF_00104"/>
    </source>
</evidence>
<proteinExistence type="inferred from homology"/>
<keyword evidence="6 15" id="KW-0698">rRNA processing</keyword>
<evidence type="ECO:0000259" key="17">
    <source>
        <dbReference type="PROSITE" id="PS50142"/>
    </source>
</evidence>
<dbReference type="PROSITE" id="PS50137">
    <property type="entry name" value="DS_RBD"/>
    <property type="match status" value="1"/>
</dbReference>
<dbReference type="Pfam" id="PF00035">
    <property type="entry name" value="dsrm"/>
    <property type="match status" value="1"/>
</dbReference>
<keyword evidence="14 15" id="KW-0694">RNA-binding</keyword>
<dbReference type="PANTHER" id="PTHR11207">
    <property type="entry name" value="RIBONUCLEASE III"/>
    <property type="match status" value="1"/>
</dbReference>
<evidence type="ECO:0000256" key="13">
    <source>
        <dbReference type="ARBA" id="ARBA00022842"/>
    </source>
</evidence>
<keyword evidence="13 15" id="KW-0460">Magnesium</keyword>
<evidence type="ECO:0000256" key="11">
    <source>
        <dbReference type="ARBA" id="ARBA00022759"/>
    </source>
</evidence>
<evidence type="ECO:0000256" key="2">
    <source>
        <dbReference type="ARBA" id="ARBA00004496"/>
    </source>
</evidence>
<feature type="active site" evidence="15">
    <location>
        <position position="139"/>
    </location>
</feature>
<keyword evidence="19" id="KW-1185">Reference proteome</keyword>
<dbReference type="EMBL" id="CP067089">
    <property type="protein sequence ID" value="QQO08144.1"/>
    <property type="molecule type" value="Genomic_DNA"/>
</dbReference>
<keyword evidence="7 15" id="KW-0507">mRNA processing</keyword>
<reference evidence="18" key="1">
    <citation type="submission" date="2021-01" db="EMBL/GenBank/DDBJ databases">
        <title>Description of Breznakiella homolactica.</title>
        <authorList>
            <person name="Song Y."/>
            <person name="Brune A."/>
        </authorList>
    </citation>
    <scope>NUCLEOTIDE SEQUENCE</scope>
    <source>
        <strain evidence="18">RmG30</strain>
    </source>
</reference>
<evidence type="ECO:0000256" key="8">
    <source>
        <dbReference type="ARBA" id="ARBA00022694"/>
    </source>
</evidence>
<name>A0A7T7XKL9_9SPIR</name>
<dbReference type="InterPro" id="IPR036389">
    <property type="entry name" value="RNase_III_sf"/>
</dbReference>
<keyword evidence="15" id="KW-0699">rRNA-binding</keyword>
<dbReference type="Gene3D" id="1.10.1520.10">
    <property type="entry name" value="Ribonuclease III domain"/>
    <property type="match status" value="1"/>
</dbReference>
<sequence length="247" mass="27652">MADRFQNAVCELPALSPGRKKELAAFQKTAAIRFKSPELLNLSFMHRSVSNETNLKINNERLEFLGDAILGAVTATLLYERLRDRAEGDLAKIKSVVVSEDVLSGVALQLQIDSCLILGKGEELSGGRTKKAILADAMEALIGAYYLDSGYKAVFSFVSRCIAPEIERVLNKKHHQDYKTLLQELSQRLFKAYPQYHLVKRTGPEHERLFWMEVTLNSRTYGPGTGKNKKSAEQEAAKIAYEELNGE</sequence>
<keyword evidence="5 15" id="KW-0963">Cytoplasm</keyword>
<accession>A0A7T7XKL9</accession>
<dbReference type="Gene3D" id="3.30.160.20">
    <property type="match status" value="1"/>
</dbReference>
<dbReference type="PANTHER" id="PTHR11207:SF0">
    <property type="entry name" value="RIBONUCLEASE 3"/>
    <property type="match status" value="1"/>
</dbReference>
<dbReference type="GO" id="GO:0019843">
    <property type="term" value="F:rRNA binding"/>
    <property type="evidence" value="ECO:0007669"/>
    <property type="project" value="UniProtKB-KW"/>
</dbReference>
<evidence type="ECO:0000313" key="18">
    <source>
        <dbReference type="EMBL" id="QQO08144.1"/>
    </source>
</evidence>
<dbReference type="CDD" id="cd10845">
    <property type="entry name" value="DSRM_RNAse_III_family"/>
    <property type="match status" value="1"/>
</dbReference>
<dbReference type="KEGG" id="bhc:JFL75_14505"/>
<protein>
    <recommendedName>
        <fullName evidence="15">Ribonuclease 3</fullName>
        <ecNumber evidence="15">3.1.26.3</ecNumber>
    </recommendedName>
    <alternativeName>
        <fullName evidence="15">Ribonuclease III</fullName>
        <shortName evidence="15">RNase III</shortName>
    </alternativeName>
</protein>
<dbReference type="SMART" id="SM00535">
    <property type="entry name" value="RIBOc"/>
    <property type="match status" value="1"/>
</dbReference>
<dbReference type="GO" id="GO:0004525">
    <property type="term" value="F:ribonuclease III activity"/>
    <property type="evidence" value="ECO:0007669"/>
    <property type="project" value="UniProtKB-UniRule"/>
</dbReference>
<keyword evidence="11 15" id="KW-0255">Endonuclease</keyword>
<dbReference type="GO" id="GO:0010468">
    <property type="term" value="P:regulation of gene expression"/>
    <property type="evidence" value="ECO:0007669"/>
    <property type="project" value="TreeGrafter"/>
</dbReference>
<comment type="catalytic activity">
    <reaction evidence="1 15">
        <text>Endonucleolytic cleavage to 5'-phosphomonoester.</text>
        <dbReference type="EC" id="3.1.26.3"/>
    </reaction>
</comment>
<dbReference type="PROSITE" id="PS00517">
    <property type="entry name" value="RNASE_3_1"/>
    <property type="match status" value="1"/>
</dbReference>